<dbReference type="InParanoid" id="A0A078BA87"/>
<feature type="region of interest" description="Disordered" evidence="2">
    <location>
        <begin position="377"/>
        <end position="427"/>
    </location>
</feature>
<feature type="compositionally biased region" description="Low complexity" evidence="2">
    <location>
        <begin position="34"/>
        <end position="56"/>
    </location>
</feature>
<feature type="compositionally biased region" description="Polar residues" evidence="2">
    <location>
        <begin position="409"/>
        <end position="426"/>
    </location>
</feature>
<accession>A0A078BA87</accession>
<dbReference type="Proteomes" id="UP000039865">
    <property type="component" value="Unassembled WGS sequence"/>
</dbReference>
<dbReference type="EMBL" id="CCKQ01019145">
    <property type="protein sequence ID" value="CDW91156.1"/>
    <property type="molecule type" value="Genomic_DNA"/>
</dbReference>
<feature type="compositionally biased region" description="Polar residues" evidence="2">
    <location>
        <begin position="120"/>
        <end position="134"/>
    </location>
</feature>
<proteinExistence type="predicted"/>
<feature type="compositionally biased region" description="Low complexity" evidence="2">
    <location>
        <begin position="388"/>
        <end position="408"/>
    </location>
</feature>
<feature type="compositionally biased region" description="Low complexity" evidence="2">
    <location>
        <begin position="200"/>
        <end position="233"/>
    </location>
</feature>
<keyword evidence="4" id="KW-1185">Reference proteome</keyword>
<feature type="compositionally biased region" description="Basic and acidic residues" evidence="2">
    <location>
        <begin position="135"/>
        <end position="145"/>
    </location>
</feature>
<evidence type="ECO:0000256" key="1">
    <source>
        <dbReference type="SAM" id="Coils"/>
    </source>
</evidence>
<feature type="compositionally biased region" description="Polar residues" evidence="2">
    <location>
        <begin position="146"/>
        <end position="160"/>
    </location>
</feature>
<keyword evidence="1" id="KW-0175">Coiled coil</keyword>
<evidence type="ECO:0000256" key="2">
    <source>
        <dbReference type="SAM" id="MobiDB-lite"/>
    </source>
</evidence>
<evidence type="ECO:0000313" key="3">
    <source>
        <dbReference type="EMBL" id="CDW91156.1"/>
    </source>
</evidence>
<feature type="coiled-coil region" evidence="1">
    <location>
        <begin position="239"/>
        <end position="266"/>
    </location>
</feature>
<reference evidence="3 4" key="1">
    <citation type="submission" date="2014-06" db="EMBL/GenBank/DDBJ databases">
        <authorList>
            <person name="Swart Estienne"/>
        </authorList>
    </citation>
    <scope>NUCLEOTIDE SEQUENCE [LARGE SCALE GENOMIC DNA]</scope>
    <source>
        <strain evidence="3 4">130c</strain>
    </source>
</reference>
<dbReference type="AlphaFoldDB" id="A0A078BA87"/>
<feature type="region of interest" description="Disordered" evidence="2">
    <location>
        <begin position="200"/>
        <end position="239"/>
    </location>
</feature>
<protein>
    <submittedName>
        <fullName evidence="3">Uncharacterized protein</fullName>
    </submittedName>
</protein>
<organism evidence="3 4">
    <name type="scientific">Stylonychia lemnae</name>
    <name type="common">Ciliate</name>
    <dbReference type="NCBI Taxonomy" id="5949"/>
    <lineage>
        <taxon>Eukaryota</taxon>
        <taxon>Sar</taxon>
        <taxon>Alveolata</taxon>
        <taxon>Ciliophora</taxon>
        <taxon>Intramacronucleata</taxon>
        <taxon>Spirotrichea</taxon>
        <taxon>Stichotrichia</taxon>
        <taxon>Sporadotrichida</taxon>
        <taxon>Oxytrichidae</taxon>
        <taxon>Stylonychinae</taxon>
        <taxon>Stylonychia</taxon>
    </lineage>
</organism>
<sequence length="484" mass="55067">MKKSSTHRGSTTSITQSKSSYNISQQNQNLVDGSQSSRSTSNNAKSSNNQQQQQLQWTPDRTAVQNFNINNLGISGGNSNWQALMGTQLIGNQKVQSSSQSQLNAQAIAALTKQIQSRSPLVKDTTNTSYTQDVSLDRSQKRDHSNNASVSPLRTSNVSNQQNVFYPNQSQNISRNQSHRSSSSNSFVNLLNKTAGMISQNNINSNNQNQNQQVMQAQSSSSSNLVTSSSENISFKEKEKKYQDKIKQMKLENKKLCNLLEESEKLFYGKLQETKKESQSMSSIIKHIWPLVKNKKEVQQLLKNANIQQFEEQDQLNQNYKQQKVQIESLEAKLLQYKKREKDVKEQLEREMTTRIKAEHKIEKLKRKLKEKQAYEQTVKSYMHDSRNTSSYRMRSSSNNRQQQTSNSGANMRSSDISTKPSSNIQEHVEEPVPSFLKAANFYPSHEQSVSDENDFLNETFSKSSGNVIGAEDQRRFSDMILSI</sequence>
<evidence type="ECO:0000313" key="4">
    <source>
        <dbReference type="Proteomes" id="UP000039865"/>
    </source>
</evidence>
<feature type="region of interest" description="Disordered" evidence="2">
    <location>
        <begin position="1"/>
        <end position="57"/>
    </location>
</feature>
<gene>
    <name evidence="3" type="primary">Contig18476.g19617</name>
    <name evidence="3" type="ORF">STYLEM_20308</name>
</gene>
<feature type="region of interest" description="Disordered" evidence="2">
    <location>
        <begin position="120"/>
        <end position="160"/>
    </location>
</feature>
<name>A0A078BA87_STYLE</name>
<feature type="compositionally biased region" description="Polar residues" evidence="2">
    <location>
        <begin position="7"/>
        <end position="33"/>
    </location>
</feature>